<feature type="region of interest" description="Disordered" evidence="1">
    <location>
        <begin position="81"/>
        <end position="111"/>
    </location>
</feature>
<evidence type="ECO:0000313" key="2">
    <source>
        <dbReference type="EMBL" id="APA09918.1"/>
    </source>
</evidence>
<gene>
    <name evidence="2" type="ORF">sscle_05g046880</name>
</gene>
<protein>
    <submittedName>
        <fullName evidence="2">Uncharacterized protein</fullName>
    </submittedName>
</protein>
<dbReference type="RefSeq" id="XP_001592904.1">
    <property type="nucleotide sequence ID" value="XM_001592854.1"/>
</dbReference>
<feature type="region of interest" description="Disordered" evidence="1">
    <location>
        <begin position="339"/>
        <end position="371"/>
    </location>
</feature>
<dbReference type="OrthoDB" id="3483554at2759"/>
<dbReference type="OMA" id="EMICANL"/>
<reference evidence="3" key="1">
    <citation type="journal article" date="2017" name="Genome Biol. Evol.">
        <title>The complete genome sequence of the phytopathogenic fungus Sclerotinia sclerotiorum reveals insights into the genome architecture of broad host range pathogens.</title>
        <authorList>
            <person name="Derbyshire M."/>
            <person name="Denton-Giles M."/>
            <person name="Hegedus D."/>
            <person name="Seifbarghy S."/>
            <person name="Rollins J."/>
            <person name="van Kan J."/>
            <person name="Seidl M.F."/>
            <person name="Faino L."/>
            <person name="Mbengue M."/>
            <person name="Navaud O."/>
            <person name="Raffaele S."/>
            <person name="Hammond-Kosack K."/>
            <person name="Heard S."/>
            <person name="Oliver R."/>
        </authorList>
    </citation>
    <scope>NUCLEOTIDE SEQUENCE [LARGE SCALE GENOMIC DNA]</scope>
    <source>
        <strain evidence="3">ATCC 18683 / 1980 / Ss-1</strain>
    </source>
</reference>
<organism evidence="2 3">
    <name type="scientific">Sclerotinia sclerotiorum (strain ATCC 18683 / 1980 / Ss-1)</name>
    <name type="common">White mold</name>
    <name type="synonym">Whetzelinia sclerotiorum</name>
    <dbReference type="NCBI Taxonomy" id="665079"/>
    <lineage>
        <taxon>Eukaryota</taxon>
        <taxon>Fungi</taxon>
        <taxon>Dikarya</taxon>
        <taxon>Ascomycota</taxon>
        <taxon>Pezizomycotina</taxon>
        <taxon>Leotiomycetes</taxon>
        <taxon>Helotiales</taxon>
        <taxon>Sclerotiniaceae</taxon>
        <taxon>Sclerotinia</taxon>
    </lineage>
</organism>
<dbReference type="EMBL" id="CP017818">
    <property type="protein sequence ID" value="APA09918.1"/>
    <property type="molecule type" value="Genomic_DNA"/>
</dbReference>
<sequence>MTDEHEDVVENANAVELNEGINVLQYASAISDPNIEVTGSFFDGLASDMDMHASDDDAGALGDHEADSGDALEDTEISIKGQEGDTLDTNGQVTDNLPDVQTQSAGPKQKKPSFAIKYLSCSSESLIDLPRNHVNLPPEELDFIAQLLKKKRSPIIHGGIQKKTRQNYGSGKKAYHPKNPAGLDRLFRYAASQADSMETQPEDEHGWAVLNSQTLPRMDTKNDEFVCPGLFLRLWDKASKSRIDDDDHSFLSASAELPLRTVKERSNFLRDHTYWRHRGLTQGISITSHLIPAYEAHEKMRVGMLEANPDMYVGVESIFVDNKTVEELEASFTVHIQNPRAPKAVQRKSGSKDVEASTSDDNRGSNNKERC</sequence>
<dbReference type="KEGG" id="ssl:SS1G_05826"/>
<feature type="compositionally biased region" description="Polar residues" evidence="1">
    <location>
        <begin position="87"/>
        <end position="106"/>
    </location>
</feature>
<accession>A0A1D9Q4P4</accession>
<dbReference type="Proteomes" id="UP000177798">
    <property type="component" value="Chromosome 5"/>
</dbReference>
<dbReference type="VEuPathDB" id="FungiDB:sscle_05g046880"/>
<proteinExistence type="predicted"/>
<evidence type="ECO:0000256" key="1">
    <source>
        <dbReference type="SAM" id="MobiDB-lite"/>
    </source>
</evidence>
<name>A0A1D9Q4P4_SCLS1</name>
<dbReference type="AlphaFoldDB" id="A0A1D9Q4P4"/>
<feature type="compositionally biased region" description="Basic and acidic residues" evidence="1">
    <location>
        <begin position="350"/>
        <end position="371"/>
    </location>
</feature>
<evidence type="ECO:0000313" key="3">
    <source>
        <dbReference type="Proteomes" id="UP000177798"/>
    </source>
</evidence>